<dbReference type="Pfam" id="PF13976">
    <property type="entry name" value="gag_pre-integrs"/>
    <property type="match status" value="1"/>
</dbReference>
<dbReference type="PANTHER" id="PTHR34222:SF28">
    <property type="entry name" value="CCHC-TYPE DOMAIN-CONTAINING PROTEIN"/>
    <property type="match status" value="1"/>
</dbReference>
<dbReference type="GeneID" id="109129162"/>
<dbReference type="InterPro" id="IPR025724">
    <property type="entry name" value="GAG-pre-integrase_dom"/>
</dbReference>
<protein>
    <submittedName>
        <fullName evidence="3">Uncharacterized protein LOC109129162</fullName>
    </submittedName>
</protein>
<proteinExistence type="predicted"/>
<evidence type="ECO:0000313" key="3">
    <source>
        <dbReference type="RefSeq" id="XP_019092362.1"/>
    </source>
</evidence>
<evidence type="ECO:0000259" key="1">
    <source>
        <dbReference type="Pfam" id="PF13976"/>
    </source>
</evidence>
<dbReference type="PANTHER" id="PTHR34222">
    <property type="entry name" value="GAG_PRE-INTEGRS DOMAIN-CONTAINING PROTEIN"/>
    <property type="match status" value="1"/>
</dbReference>
<accession>A0ABM1R024</accession>
<reference evidence="3" key="2">
    <citation type="submission" date="2025-08" db="UniProtKB">
        <authorList>
            <consortium name="RefSeq"/>
        </authorList>
    </citation>
    <scope>IDENTIFICATION</scope>
    <source>
        <tissue evidence="3">Leaf</tissue>
    </source>
</reference>
<gene>
    <name evidence="3" type="primary">LOC109129162</name>
</gene>
<organism evidence="2 3">
    <name type="scientific">Camelina sativa</name>
    <name type="common">False flax</name>
    <name type="synonym">Myagrum sativum</name>
    <dbReference type="NCBI Taxonomy" id="90675"/>
    <lineage>
        <taxon>Eukaryota</taxon>
        <taxon>Viridiplantae</taxon>
        <taxon>Streptophyta</taxon>
        <taxon>Embryophyta</taxon>
        <taxon>Tracheophyta</taxon>
        <taxon>Spermatophyta</taxon>
        <taxon>Magnoliopsida</taxon>
        <taxon>eudicotyledons</taxon>
        <taxon>Gunneridae</taxon>
        <taxon>Pentapetalae</taxon>
        <taxon>rosids</taxon>
        <taxon>malvids</taxon>
        <taxon>Brassicales</taxon>
        <taxon>Brassicaceae</taxon>
        <taxon>Camelineae</taxon>
        <taxon>Camelina</taxon>
    </lineage>
</organism>
<sequence>MIVGWIRSLIEAKVKSTVSFVSNAHQLWEDLKQRFSVGNEVCVHQIKAQLASCRQDGQSVLEYYGKLCKLWDELHNYYPPPVCSCGGCSCGVTAKYATKIEKEKLHQFLLGLDDARFGGLCTNLVGTTPLPSLGEAYSKVIHEEQRLSSARGREQLFDVIGFVARREASESFSSSVQDTTSDSIAYLGCSDPQGSNKFGSSSLLKSGGRKLCSHCGTTWHDKLDCWQLVGFPDCCLTKKQPKKNKPPVVVIDCLDHFSKTLIGSGEERDGVYHLKEVVSAKIHSVKAAVDDTLWHQRLGHPSFSVLSDLPMFSSASK</sequence>
<keyword evidence="2" id="KW-1185">Reference proteome</keyword>
<evidence type="ECO:0000313" key="2">
    <source>
        <dbReference type="Proteomes" id="UP000694864"/>
    </source>
</evidence>
<dbReference type="Proteomes" id="UP000694864">
    <property type="component" value="Chromosome 15"/>
</dbReference>
<feature type="domain" description="GAG-pre-integrase" evidence="1">
    <location>
        <begin position="270"/>
        <end position="309"/>
    </location>
</feature>
<name>A0ABM1R024_CAMSA</name>
<reference evidence="2" key="1">
    <citation type="journal article" date="2014" name="Nat. Commun.">
        <title>The emerging biofuel crop Camelina sativa retains a highly undifferentiated hexaploid genome structure.</title>
        <authorList>
            <person name="Kagale S."/>
            <person name="Koh C."/>
            <person name="Nixon J."/>
            <person name="Bollina V."/>
            <person name="Clarke W.E."/>
            <person name="Tuteja R."/>
            <person name="Spillane C."/>
            <person name="Robinson S.J."/>
            <person name="Links M.G."/>
            <person name="Clarke C."/>
            <person name="Higgins E.E."/>
            <person name="Huebert T."/>
            <person name="Sharpe A.G."/>
            <person name="Parkin I.A."/>
        </authorList>
    </citation>
    <scope>NUCLEOTIDE SEQUENCE [LARGE SCALE GENOMIC DNA]</scope>
    <source>
        <strain evidence="2">cv. DH55</strain>
    </source>
</reference>
<dbReference type="RefSeq" id="XP_019092362.1">
    <property type="nucleotide sequence ID" value="XM_019236817.1"/>
</dbReference>